<keyword evidence="2" id="KW-1185">Reference proteome</keyword>
<evidence type="ECO:0008006" key="3">
    <source>
        <dbReference type="Google" id="ProtNLM"/>
    </source>
</evidence>
<dbReference type="GeneID" id="24440423"/>
<dbReference type="Gene3D" id="3.40.630.30">
    <property type="match status" value="1"/>
</dbReference>
<sequence length="171" mass="19929">MQISSNISAIINNFQNSSYFIKALDHSDIPEVKNLLKSHNHPVSEHNLGLIIRDMQRESPDTFYLVVYDKISKQLIGMSNLWYERKYTRGLCTLLHIGQIFVSLTVPPTLAADVEYFLVDSLTQLGMKMRDCYKSTMHIHSDRSARYKQINYEKSEVHMTLYHYVKPKQSL</sequence>
<evidence type="ECO:0000313" key="2">
    <source>
        <dbReference type="Proteomes" id="UP000009168"/>
    </source>
</evidence>
<dbReference type="Proteomes" id="UP000009168">
    <property type="component" value="Unassembled WGS sequence"/>
</dbReference>
<dbReference type="RefSeq" id="XP_012654788.1">
    <property type="nucleotide sequence ID" value="XM_012799334.1"/>
</dbReference>
<proteinExistence type="predicted"/>
<protein>
    <recommendedName>
        <fullName evidence="3">N-acetyltransferase domain-containing protein</fullName>
    </recommendedName>
</protein>
<dbReference type="OrthoDB" id="10039976at2759"/>
<dbReference type="AlphaFoldDB" id="W7X8C9"/>
<dbReference type="EMBL" id="GG662537">
    <property type="protein sequence ID" value="EWS72663.1"/>
    <property type="molecule type" value="Genomic_DNA"/>
</dbReference>
<gene>
    <name evidence="1" type="ORF">TTHERM_000727503</name>
</gene>
<accession>W7X8C9</accession>
<dbReference type="KEGG" id="tet:TTHERM_000727503"/>
<organism evidence="1 2">
    <name type="scientific">Tetrahymena thermophila (strain SB210)</name>
    <dbReference type="NCBI Taxonomy" id="312017"/>
    <lineage>
        <taxon>Eukaryota</taxon>
        <taxon>Sar</taxon>
        <taxon>Alveolata</taxon>
        <taxon>Ciliophora</taxon>
        <taxon>Intramacronucleata</taxon>
        <taxon>Oligohymenophorea</taxon>
        <taxon>Hymenostomatida</taxon>
        <taxon>Tetrahymenina</taxon>
        <taxon>Tetrahymenidae</taxon>
        <taxon>Tetrahymena</taxon>
    </lineage>
</organism>
<reference evidence="2" key="1">
    <citation type="journal article" date="2006" name="PLoS Biol.">
        <title>Macronuclear genome sequence of the ciliate Tetrahymena thermophila, a model eukaryote.</title>
        <authorList>
            <person name="Eisen J.A."/>
            <person name="Coyne R.S."/>
            <person name="Wu M."/>
            <person name="Wu D."/>
            <person name="Thiagarajan M."/>
            <person name="Wortman J.R."/>
            <person name="Badger J.H."/>
            <person name="Ren Q."/>
            <person name="Amedeo P."/>
            <person name="Jones K.M."/>
            <person name="Tallon L.J."/>
            <person name="Delcher A.L."/>
            <person name="Salzberg S.L."/>
            <person name="Silva J.C."/>
            <person name="Haas B.J."/>
            <person name="Majoros W.H."/>
            <person name="Farzad M."/>
            <person name="Carlton J.M."/>
            <person name="Smith R.K. Jr."/>
            <person name="Garg J."/>
            <person name="Pearlman R.E."/>
            <person name="Karrer K.M."/>
            <person name="Sun L."/>
            <person name="Manning G."/>
            <person name="Elde N.C."/>
            <person name="Turkewitz A.P."/>
            <person name="Asai D.J."/>
            <person name="Wilkes D.E."/>
            <person name="Wang Y."/>
            <person name="Cai H."/>
            <person name="Collins K."/>
            <person name="Stewart B.A."/>
            <person name="Lee S.R."/>
            <person name="Wilamowska K."/>
            <person name="Weinberg Z."/>
            <person name="Ruzzo W.L."/>
            <person name="Wloga D."/>
            <person name="Gaertig J."/>
            <person name="Frankel J."/>
            <person name="Tsao C.-C."/>
            <person name="Gorovsky M.A."/>
            <person name="Keeling P.J."/>
            <person name="Waller R.F."/>
            <person name="Patron N.J."/>
            <person name="Cherry J.M."/>
            <person name="Stover N.A."/>
            <person name="Krieger C.J."/>
            <person name="del Toro C."/>
            <person name="Ryder H.F."/>
            <person name="Williamson S.C."/>
            <person name="Barbeau R.A."/>
            <person name="Hamilton E.P."/>
            <person name="Orias E."/>
        </authorList>
    </citation>
    <scope>NUCLEOTIDE SEQUENCE [LARGE SCALE GENOMIC DNA]</scope>
    <source>
        <strain evidence="2">SB210</strain>
    </source>
</reference>
<dbReference type="InParanoid" id="W7X8C9"/>
<name>W7X8C9_TETTS</name>
<evidence type="ECO:0000313" key="1">
    <source>
        <dbReference type="EMBL" id="EWS72663.1"/>
    </source>
</evidence>